<feature type="domain" description="MrpA C-terminal/MbhE" evidence="14">
    <location>
        <begin position="674"/>
        <end position="752"/>
    </location>
</feature>
<keyword evidence="2" id="KW-0813">Transport</keyword>
<keyword evidence="7" id="KW-0406">Ion transport</keyword>
<evidence type="ECO:0000256" key="8">
    <source>
        <dbReference type="ARBA" id="ARBA00023136"/>
    </source>
</evidence>
<organism evidence="15 16">
    <name type="scientific">Microbulbifer okhotskensis</name>
    <dbReference type="NCBI Taxonomy" id="2926617"/>
    <lineage>
        <taxon>Bacteria</taxon>
        <taxon>Pseudomonadati</taxon>
        <taxon>Pseudomonadota</taxon>
        <taxon>Gammaproteobacteria</taxon>
        <taxon>Cellvibrionales</taxon>
        <taxon>Microbulbiferaceae</taxon>
        <taxon>Microbulbifer</taxon>
    </lineage>
</organism>
<dbReference type="InterPro" id="IPR025383">
    <property type="entry name" value="MrpA_C/MbhD"/>
</dbReference>
<feature type="transmembrane region" description="Helical" evidence="10">
    <location>
        <begin position="616"/>
        <end position="635"/>
    </location>
</feature>
<dbReference type="Pfam" id="PF13244">
    <property type="entry name" value="MbhD"/>
    <property type="match status" value="1"/>
</dbReference>
<evidence type="ECO:0000256" key="7">
    <source>
        <dbReference type="ARBA" id="ARBA00023065"/>
    </source>
</evidence>
<sequence>MESAGDTESRNGDRKTPGKWISLLAPIPPALIALSLLYHLPDISAGREFSFGFTWVSELDVSFRFYIDGLSFLFALLISGIGFFITIYAAEYLRGNPLLRRFFLYLYLFMIGMLGLVLASDLITLFVFWEVTTVASYLLIGFNHASAVARRSALQALLVTALGGLCLLTAFLLLGEISGSYDLQALLTKGEQVRASSLYIPVLLLVLIGAFSKSAQLPFHFWLPNAMAAPTPVSAYLHSATMVKAGIYLLARLHPVLAHTEYWEWILTCTGIATAAVAAIAALRQTDLKLALAYTTVIALGTITMFLGSDASAAVAAAITFLLVHSFYKAALFMVVGIIDRQTGTRDLTKLHGLAKLLPLAFIAALASALSMAGFPPFLGFIGKELKYEGALAVASEPALVGTAAIFANAVTVTVAGMVAIKPFFGPPPVDISCIQRAPPGLWISPLVLSAFGLTFGLAPDLIGGGLVEPALTSILGLPETIDLKLWHGINVPLLMSIFTFVFGVFMYLKLKQLRSWLNWDFTHAPTNADVLWDKSLEYLKSFAALQTRILQNGIMRRYLTVIFVTLSLALSYALLHTGQFSLEFVWPNLNLKEWAAVLLTVGGTFTAGAASRPLVAICALGALGVGITLIYLFFGAPDVAITQILVETLYLVLIAAILPRLPVFSRSKKVRFRPRDAVLGGIVGLLITVSILVVLQTPFESPVSEFYKEAAVPEAHGRNIVNVILVDFRALDTFGEIIVVFTAAIAAVTLLGHQLRRGKQ</sequence>
<feature type="transmembrane region" description="Helical" evidence="10">
    <location>
        <begin position="641"/>
        <end position="659"/>
    </location>
</feature>
<feature type="domain" description="NADH-Ubiquinone oxidoreductase (complex I) chain 5 N-terminal" evidence="12">
    <location>
        <begin position="56"/>
        <end position="103"/>
    </location>
</feature>
<evidence type="ECO:0000259" key="11">
    <source>
        <dbReference type="Pfam" id="PF00361"/>
    </source>
</evidence>
<accession>A0A9X2J8D9</accession>
<keyword evidence="6 10" id="KW-1133">Transmembrane helix</keyword>
<name>A0A9X2J8D9_9GAMM</name>
<proteinExistence type="predicted"/>
<feature type="transmembrane region" description="Helical" evidence="10">
    <location>
        <begin position="442"/>
        <end position="466"/>
    </location>
</feature>
<feature type="transmembrane region" description="Helical" evidence="10">
    <location>
        <begin position="595"/>
        <end position="611"/>
    </location>
</feature>
<protein>
    <submittedName>
        <fullName evidence="15">DUF4040 domain-containing protein</fullName>
    </submittedName>
</protein>
<evidence type="ECO:0000259" key="14">
    <source>
        <dbReference type="Pfam" id="PF20501"/>
    </source>
</evidence>
<evidence type="ECO:0000256" key="3">
    <source>
        <dbReference type="ARBA" id="ARBA00022449"/>
    </source>
</evidence>
<dbReference type="InterPro" id="IPR046806">
    <property type="entry name" value="MrpA_C/MbhE"/>
</dbReference>
<evidence type="ECO:0000256" key="2">
    <source>
        <dbReference type="ARBA" id="ARBA00022448"/>
    </source>
</evidence>
<feature type="transmembrane region" description="Helical" evidence="10">
    <location>
        <begin position="314"/>
        <end position="336"/>
    </location>
</feature>
<dbReference type="AlphaFoldDB" id="A0A9X2J8D9"/>
<dbReference type="RefSeq" id="WP_252469870.1">
    <property type="nucleotide sequence ID" value="NZ_JALBWM010000063.1"/>
</dbReference>
<feature type="transmembrane region" description="Helical" evidence="10">
    <location>
        <begin position="125"/>
        <end position="142"/>
    </location>
</feature>
<dbReference type="Pfam" id="PF00361">
    <property type="entry name" value="Proton_antipo_M"/>
    <property type="match status" value="1"/>
</dbReference>
<dbReference type="Pfam" id="PF00662">
    <property type="entry name" value="Proton_antipo_N"/>
    <property type="match status" value="1"/>
</dbReference>
<feature type="transmembrane region" description="Helical" evidence="10">
    <location>
        <begin position="734"/>
        <end position="753"/>
    </location>
</feature>
<keyword evidence="3" id="KW-0050">Antiport</keyword>
<evidence type="ECO:0000256" key="1">
    <source>
        <dbReference type="ARBA" id="ARBA00004651"/>
    </source>
</evidence>
<dbReference type="PANTHER" id="PTHR43373">
    <property type="entry name" value="NA(+)/H(+) ANTIPORTER SUBUNIT"/>
    <property type="match status" value="1"/>
</dbReference>
<comment type="subcellular location">
    <subcellularLocation>
        <location evidence="1">Cell membrane</location>
        <topology evidence="1">Multi-pass membrane protein</topology>
    </subcellularLocation>
    <subcellularLocation>
        <location evidence="9">Membrane</location>
        <topology evidence="9">Multi-pass membrane protein</topology>
    </subcellularLocation>
</comment>
<evidence type="ECO:0000256" key="6">
    <source>
        <dbReference type="ARBA" id="ARBA00022989"/>
    </source>
</evidence>
<dbReference type="GO" id="GO:0015297">
    <property type="term" value="F:antiporter activity"/>
    <property type="evidence" value="ECO:0007669"/>
    <property type="project" value="UniProtKB-KW"/>
</dbReference>
<feature type="transmembrane region" description="Helical" evidence="10">
    <location>
        <begin position="154"/>
        <end position="175"/>
    </location>
</feature>
<evidence type="ECO:0000313" key="16">
    <source>
        <dbReference type="Proteomes" id="UP001139028"/>
    </source>
</evidence>
<feature type="transmembrane region" description="Helical" evidence="10">
    <location>
        <begin position="679"/>
        <end position="700"/>
    </location>
</feature>
<dbReference type="InterPro" id="IPR001516">
    <property type="entry name" value="Proton_antipo_N"/>
</dbReference>
<feature type="domain" description="MrpA C-terminal/MbhD" evidence="13">
    <location>
        <begin position="600"/>
        <end position="663"/>
    </location>
</feature>
<keyword evidence="4" id="KW-1003">Cell membrane</keyword>
<evidence type="ECO:0000256" key="5">
    <source>
        <dbReference type="ARBA" id="ARBA00022692"/>
    </source>
</evidence>
<dbReference type="GO" id="GO:0006811">
    <property type="term" value="P:monoatomic ion transport"/>
    <property type="evidence" value="ECO:0007669"/>
    <property type="project" value="UniProtKB-KW"/>
</dbReference>
<feature type="transmembrane region" description="Helical" evidence="10">
    <location>
        <begin position="102"/>
        <end position="119"/>
    </location>
</feature>
<dbReference type="EMBL" id="JALBWM010000063">
    <property type="protein sequence ID" value="MCO1335431.1"/>
    <property type="molecule type" value="Genomic_DNA"/>
</dbReference>
<feature type="transmembrane region" description="Helical" evidence="10">
    <location>
        <begin position="65"/>
        <end position="90"/>
    </location>
</feature>
<evidence type="ECO:0000313" key="15">
    <source>
        <dbReference type="EMBL" id="MCO1335431.1"/>
    </source>
</evidence>
<dbReference type="PRINTS" id="PR01434">
    <property type="entry name" value="NADHDHGNASE5"/>
</dbReference>
<dbReference type="InterPro" id="IPR001750">
    <property type="entry name" value="ND/Mrp_TM"/>
</dbReference>
<dbReference type="Pfam" id="PF20501">
    <property type="entry name" value="MbhE"/>
    <property type="match status" value="1"/>
</dbReference>
<evidence type="ECO:0000256" key="9">
    <source>
        <dbReference type="RuleBase" id="RU000320"/>
    </source>
</evidence>
<dbReference type="Proteomes" id="UP001139028">
    <property type="component" value="Unassembled WGS sequence"/>
</dbReference>
<dbReference type="GO" id="GO:0005886">
    <property type="term" value="C:plasma membrane"/>
    <property type="evidence" value="ECO:0007669"/>
    <property type="project" value="UniProtKB-SubCell"/>
</dbReference>
<keyword evidence="5 9" id="KW-0812">Transmembrane</keyword>
<reference evidence="15" key="1">
    <citation type="journal article" date="2022" name="Arch. Microbiol.">
        <title>Microbulbifer okhotskensis sp. nov., isolated from a deep bottom sediment of the Okhotsk Sea.</title>
        <authorList>
            <person name="Romanenko L."/>
            <person name="Kurilenko V."/>
            <person name="Otstavnykh N."/>
            <person name="Velansky P."/>
            <person name="Isaeva M."/>
            <person name="Mikhailov V."/>
        </authorList>
    </citation>
    <scope>NUCLEOTIDE SEQUENCE</scope>
    <source>
        <strain evidence="15">OS29</strain>
    </source>
</reference>
<feature type="transmembrane region" description="Helical" evidence="10">
    <location>
        <begin position="20"/>
        <end position="40"/>
    </location>
</feature>
<dbReference type="InterPro" id="IPR050616">
    <property type="entry name" value="CPA3_Na-H_Antiporter_A"/>
</dbReference>
<evidence type="ECO:0000256" key="4">
    <source>
        <dbReference type="ARBA" id="ARBA00022475"/>
    </source>
</evidence>
<dbReference type="PANTHER" id="PTHR43373:SF1">
    <property type="entry name" value="NA(+)_H(+) ANTIPORTER SUBUNIT A"/>
    <property type="match status" value="1"/>
</dbReference>
<feature type="transmembrane region" description="Helical" evidence="10">
    <location>
        <begin position="263"/>
        <end position="283"/>
    </location>
</feature>
<feature type="transmembrane region" description="Helical" evidence="10">
    <location>
        <begin position="486"/>
        <end position="509"/>
    </location>
</feature>
<evidence type="ECO:0000259" key="13">
    <source>
        <dbReference type="Pfam" id="PF13244"/>
    </source>
</evidence>
<keyword evidence="8 10" id="KW-0472">Membrane</keyword>
<feature type="transmembrane region" description="Helical" evidence="10">
    <location>
        <begin position="399"/>
        <end position="421"/>
    </location>
</feature>
<comment type="caution">
    <text evidence="15">The sequence shown here is derived from an EMBL/GenBank/DDBJ whole genome shotgun (WGS) entry which is preliminary data.</text>
</comment>
<feature type="transmembrane region" description="Helical" evidence="10">
    <location>
        <begin position="290"/>
        <end position="308"/>
    </location>
</feature>
<feature type="transmembrane region" description="Helical" evidence="10">
    <location>
        <begin position="357"/>
        <end position="379"/>
    </location>
</feature>
<feature type="transmembrane region" description="Helical" evidence="10">
    <location>
        <begin position="195"/>
        <end position="212"/>
    </location>
</feature>
<evidence type="ECO:0000256" key="10">
    <source>
        <dbReference type="SAM" id="Phobius"/>
    </source>
</evidence>
<keyword evidence="16" id="KW-1185">Reference proteome</keyword>
<gene>
    <name evidence="15" type="ORF">MO867_13920</name>
</gene>
<feature type="transmembrane region" description="Helical" evidence="10">
    <location>
        <begin position="559"/>
        <end position="575"/>
    </location>
</feature>
<feature type="domain" description="NADH:quinone oxidoreductase/Mrp antiporter transmembrane" evidence="11">
    <location>
        <begin position="119"/>
        <end position="394"/>
    </location>
</feature>
<evidence type="ECO:0000259" key="12">
    <source>
        <dbReference type="Pfam" id="PF00662"/>
    </source>
</evidence>